<reference evidence="1 2" key="1">
    <citation type="submission" date="2018-03" db="EMBL/GenBank/DDBJ databases">
        <title>Draft Genome Sequences of the Obligatory Marine Myxobacteria Enhygromyxa salina SWB007.</title>
        <authorList>
            <person name="Poehlein A."/>
            <person name="Moghaddam J.A."/>
            <person name="Harms H."/>
            <person name="Alanjari M."/>
            <person name="Koenig G.M."/>
            <person name="Daniel R."/>
            <person name="Schaeberle T.F."/>
        </authorList>
    </citation>
    <scope>NUCLEOTIDE SEQUENCE [LARGE SCALE GENOMIC DNA]</scope>
    <source>
        <strain evidence="1 2">SWB007</strain>
    </source>
</reference>
<gene>
    <name evidence="1" type="ORF">ENSA7_16380</name>
</gene>
<dbReference type="PANTHER" id="PTHR35580">
    <property type="entry name" value="CELL SURFACE GLYCOPROTEIN (S-LAYER PROTEIN)-LIKE PROTEIN"/>
    <property type="match status" value="1"/>
</dbReference>
<dbReference type="Proteomes" id="UP000238823">
    <property type="component" value="Unassembled WGS sequence"/>
</dbReference>
<evidence type="ECO:0000313" key="1">
    <source>
        <dbReference type="EMBL" id="PRQ08632.1"/>
    </source>
</evidence>
<dbReference type="PANTHER" id="PTHR35580:SF1">
    <property type="entry name" value="PHYTASE-LIKE DOMAIN-CONTAINING PROTEIN"/>
    <property type="match status" value="1"/>
</dbReference>
<dbReference type="InterPro" id="IPR052918">
    <property type="entry name" value="Motility_Chemotaxis_Reg"/>
</dbReference>
<dbReference type="RefSeq" id="WP_146157464.1">
    <property type="nucleotide sequence ID" value="NZ_PVNL01000039.1"/>
</dbReference>
<name>A0A2S9YUC4_9BACT</name>
<protein>
    <submittedName>
        <fullName evidence="1">Beta-propeller repeat protein</fullName>
    </submittedName>
</protein>
<comment type="caution">
    <text evidence="1">The sequence shown here is derived from an EMBL/GenBank/DDBJ whole genome shotgun (WGS) entry which is preliminary data.</text>
</comment>
<dbReference type="AlphaFoldDB" id="A0A2S9YUC4"/>
<dbReference type="OrthoDB" id="5522807at2"/>
<dbReference type="EMBL" id="PVNL01000039">
    <property type="protein sequence ID" value="PRQ08632.1"/>
    <property type="molecule type" value="Genomic_DNA"/>
</dbReference>
<evidence type="ECO:0000313" key="2">
    <source>
        <dbReference type="Proteomes" id="UP000238823"/>
    </source>
</evidence>
<organism evidence="1 2">
    <name type="scientific">Enhygromyxa salina</name>
    <dbReference type="NCBI Taxonomy" id="215803"/>
    <lineage>
        <taxon>Bacteria</taxon>
        <taxon>Pseudomonadati</taxon>
        <taxon>Myxococcota</taxon>
        <taxon>Polyangia</taxon>
        <taxon>Nannocystales</taxon>
        <taxon>Nannocystaceae</taxon>
        <taxon>Enhygromyxa</taxon>
    </lineage>
</organism>
<dbReference type="SUPFAM" id="SSF50998">
    <property type="entry name" value="Quinoprotein alcohol dehydrogenase-like"/>
    <property type="match status" value="1"/>
</dbReference>
<proteinExistence type="predicted"/>
<sequence length="669" mass="70089">MDISLASKRVALPVATLVLMLGCKDTTVQTSAESETGTDGEMPEVAPEEPVFTCDVPELFAQRCSGETCHGTGVSSTSVLDLISPNVEARVSGVSGTNCGGILADSSNPQASLLYTKVTQPDCGVLMPLGGDPLGDDEVTCMEYWISGLLPPEDECDDCLCEPGIVEDCYNGPAGTANVGMCKSGTHTCLTSGLGWSACEGETTPLGENCFTAELDEDCDGAVPECTEVWARRFGNPDDQAIRSLAIDESTGDIYSFGDFEGAVSFGGAPLTAEPSDPLRQDLVVTKHDRYGNPLWSRKFGDSSTQIAQKMAIDSEGELVFLGRMYGTIDVGGGKLHASGGNDIIVFKLDGEGNHIWSRIFGGSEPDRAARLTFDAEDNVILTGAFTGTADFGAAELVAAGMRDALVLQLDRDTGEPTFALQIGGPGDDYGFGVDVDQDGDVVIAGRFGAPLELGGEMLTHSGDLDIYLARLDDAGDVLWARSFGGPGTDEIHDLRLQDNGDIVLIGAISESVDFGGGPLTSEGARDIFVATLDGQGNHVWSASYGDATDQFEVGGTESWLSLALAANGDIHIGGAFYGVLDFGGDDQLITDGDKPDVFHAQLSADGDYIGGWRFGDTGSDFGHDIAITESGYVLHAGRSLGLMVDFGELGSFKNAGRSDGFLVKLAPL</sequence>
<accession>A0A2S9YUC4</accession>
<dbReference type="InterPro" id="IPR011047">
    <property type="entry name" value="Quinoprotein_ADH-like_sf"/>
</dbReference>